<evidence type="ECO:0000256" key="1">
    <source>
        <dbReference type="SAM" id="Phobius"/>
    </source>
</evidence>
<feature type="transmembrane region" description="Helical" evidence="1">
    <location>
        <begin position="47"/>
        <end position="67"/>
    </location>
</feature>
<keyword evidence="1" id="KW-1133">Transmembrane helix</keyword>
<sequence length="87" mass="9891">MAEKKKSYHQGHDIKSLVINLATALLFFLPFALYYDIKEQQSENVTLYCGVVVGGLLLSLIVPPVGWMRPHPYTDMPGNVPLKFRRD</sequence>
<comment type="caution">
    <text evidence="2">The sequence shown here is derived from an EMBL/GenBank/DDBJ whole genome shotgun (WGS) entry which is preliminary data.</text>
</comment>
<gene>
    <name evidence="2" type="ORF">QTG54_006327</name>
</gene>
<accession>A0AAD8YCU9</accession>
<keyword evidence="1" id="KW-0472">Membrane</keyword>
<evidence type="ECO:0000313" key="2">
    <source>
        <dbReference type="EMBL" id="KAK1742730.1"/>
    </source>
</evidence>
<dbReference type="EMBL" id="JATAAI010000010">
    <property type="protein sequence ID" value="KAK1742730.1"/>
    <property type="molecule type" value="Genomic_DNA"/>
</dbReference>
<name>A0AAD8YCU9_9STRA</name>
<organism evidence="2 3">
    <name type="scientific">Skeletonema marinoi</name>
    <dbReference type="NCBI Taxonomy" id="267567"/>
    <lineage>
        <taxon>Eukaryota</taxon>
        <taxon>Sar</taxon>
        <taxon>Stramenopiles</taxon>
        <taxon>Ochrophyta</taxon>
        <taxon>Bacillariophyta</taxon>
        <taxon>Coscinodiscophyceae</taxon>
        <taxon>Thalassiosirophycidae</taxon>
        <taxon>Thalassiosirales</taxon>
        <taxon>Skeletonemataceae</taxon>
        <taxon>Skeletonema</taxon>
        <taxon>Skeletonema marinoi-dohrnii complex</taxon>
    </lineage>
</organism>
<reference evidence="2" key="1">
    <citation type="submission" date="2023-06" db="EMBL/GenBank/DDBJ databases">
        <title>Survivors Of The Sea: Transcriptome response of Skeletonema marinoi to long-term dormancy.</title>
        <authorList>
            <person name="Pinder M.I.M."/>
            <person name="Kourtchenko O."/>
            <person name="Robertson E.K."/>
            <person name="Larsson T."/>
            <person name="Maumus F."/>
            <person name="Osuna-Cruz C.M."/>
            <person name="Vancaester E."/>
            <person name="Stenow R."/>
            <person name="Vandepoele K."/>
            <person name="Ploug H."/>
            <person name="Bruchert V."/>
            <person name="Godhe A."/>
            <person name="Topel M."/>
        </authorList>
    </citation>
    <scope>NUCLEOTIDE SEQUENCE</scope>
    <source>
        <strain evidence="2">R05AC</strain>
    </source>
</reference>
<evidence type="ECO:0000313" key="3">
    <source>
        <dbReference type="Proteomes" id="UP001224775"/>
    </source>
</evidence>
<keyword evidence="1" id="KW-0812">Transmembrane</keyword>
<dbReference type="AlphaFoldDB" id="A0AAD8YCU9"/>
<proteinExistence type="predicted"/>
<keyword evidence="3" id="KW-1185">Reference proteome</keyword>
<feature type="transmembrane region" description="Helical" evidence="1">
    <location>
        <begin position="17"/>
        <end position="35"/>
    </location>
</feature>
<protein>
    <submittedName>
        <fullName evidence="2">Uncharacterized protein</fullName>
    </submittedName>
</protein>
<dbReference type="Proteomes" id="UP001224775">
    <property type="component" value="Unassembled WGS sequence"/>
</dbReference>